<dbReference type="PANTHER" id="PTHR33699:SF3">
    <property type="entry name" value="OS06G0347300 PROTEIN"/>
    <property type="match status" value="1"/>
</dbReference>
<reference evidence="2" key="1">
    <citation type="submission" date="2023-07" db="EMBL/GenBank/DDBJ databases">
        <title>draft genome sequence of fig (Ficus carica).</title>
        <authorList>
            <person name="Takahashi T."/>
            <person name="Nishimura K."/>
        </authorList>
    </citation>
    <scope>NUCLEOTIDE SEQUENCE</scope>
</reference>
<name>A0AA87Z555_FICCA</name>
<organism evidence="2 3">
    <name type="scientific">Ficus carica</name>
    <name type="common">Common fig</name>
    <dbReference type="NCBI Taxonomy" id="3494"/>
    <lineage>
        <taxon>Eukaryota</taxon>
        <taxon>Viridiplantae</taxon>
        <taxon>Streptophyta</taxon>
        <taxon>Embryophyta</taxon>
        <taxon>Tracheophyta</taxon>
        <taxon>Spermatophyta</taxon>
        <taxon>Magnoliopsida</taxon>
        <taxon>eudicotyledons</taxon>
        <taxon>Gunneridae</taxon>
        <taxon>Pentapetalae</taxon>
        <taxon>rosids</taxon>
        <taxon>fabids</taxon>
        <taxon>Rosales</taxon>
        <taxon>Moraceae</taxon>
        <taxon>Ficeae</taxon>
        <taxon>Ficus</taxon>
    </lineage>
</organism>
<dbReference type="Proteomes" id="UP001187192">
    <property type="component" value="Unassembled WGS sequence"/>
</dbReference>
<feature type="region of interest" description="Disordered" evidence="1">
    <location>
        <begin position="17"/>
        <end position="62"/>
    </location>
</feature>
<dbReference type="AlphaFoldDB" id="A0AA87Z555"/>
<proteinExistence type="predicted"/>
<evidence type="ECO:0000313" key="2">
    <source>
        <dbReference type="EMBL" id="GMN25909.1"/>
    </source>
</evidence>
<evidence type="ECO:0000256" key="1">
    <source>
        <dbReference type="SAM" id="MobiDB-lite"/>
    </source>
</evidence>
<feature type="region of interest" description="Disordered" evidence="1">
    <location>
        <begin position="138"/>
        <end position="184"/>
    </location>
</feature>
<feature type="compositionally biased region" description="Basic and acidic residues" evidence="1">
    <location>
        <begin position="141"/>
        <end position="155"/>
    </location>
</feature>
<comment type="caution">
    <text evidence="2">The sequence shown here is derived from an EMBL/GenBank/DDBJ whole genome shotgun (WGS) entry which is preliminary data.</text>
</comment>
<sequence>MTGGPYLRNRPYAGESLMFGGEIDLSSPPPPAAHPSTTNRSPNPPPPARRSPDLKPPPLPDYFKKSGQIPAFGNWDYANELPITQYFECARQAGLIRYSSSSGDSSDPYLRGDLYAVDHHPQKPYRAVDNPLPARKLQTRGGREKRCPHVKEQKKQAKVCDVTEPPRNKPLRNDAASCPPPPPLPLPRLPKPVDEDLYKIPPELLHASKRVEEKVGNLFKVPSTCLHFMMWDICYRGLLKGNAY</sequence>
<dbReference type="PANTHER" id="PTHR33699">
    <property type="entry name" value="EXPRESSED PROTEIN"/>
    <property type="match status" value="1"/>
</dbReference>
<dbReference type="EMBL" id="BTGU01000001">
    <property type="protein sequence ID" value="GMN25909.1"/>
    <property type="molecule type" value="Genomic_DNA"/>
</dbReference>
<accession>A0AA87Z555</accession>
<feature type="compositionally biased region" description="Pro residues" evidence="1">
    <location>
        <begin position="42"/>
        <end position="60"/>
    </location>
</feature>
<evidence type="ECO:0000313" key="3">
    <source>
        <dbReference type="Proteomes" id="UP001187192"/>
    </source>
</evidence>
<protein>
    <submittedName>
        <fullName evidence="2">Uncharacterized protein</fullName>
    </submittedName>
</protein>
<keyword evidence="3" id="KW-1185">Reference proteome</keyword>
<gene>
    <name evidence="2" type="ORF">TIFTF001_001115</name>
</gene>